<dbReference type="Proteomes" id="UP000593567">
    <property type="component" value="Unassembled WGS sequence"/>
</dbReference>
<comment type="catalytic activity">
    <reaction evidence="1 9">
        <text>[protein]-peptidylproline (omega=180) = [protein]-peptidylproline (omega=0)</text>
        <dbReference type="Rhea" id="RHEA:16237"/>
        <dbReference type="Rhea" id="RHEA-COMP:10747"/>
        <dbReference type="Rhea" id="RHEA-COMP:10748"/>
        <dbReference type="ChEBI" id="CHEBI:83833"/>
        <dbReference type="ChEBI" id="CHEBI:83834"/>
        <dbReference type="EC" id="5.2.1.8"/>
    </reaction>
</comment>
<evidence type="ECO:0000256" key="1">
    <source>
        <dbReference type="ARBA" id="ARBA00000971"/>
    </source>
</evidence>
<gene>
    <name evidence="13" type="ORF">EB796_008848</name>
</gene>
<keyword evidence="7 9" id="KW-0539">Nucleus</keyword>
<dbReference type="GO" id="GO:0003755">
    <property type="term" value="F:peptidyl-prolyl cis-trans isomerase activity"/>
    <property type="evidence" value="ECO:0007669"/>
    <property type="project" value="UniProtKB-UniRule"/>
</dbReference>
<feature type="compositionally biased region" description="Basic and acidic residues" evidence="10">
    <location>
        <begin position="430"/>
        <end position="458"/>
    </location>
</feature>
<dbReference type="InterPro" id="IPR002130">
    <property type="entry name" value="Cyclophilin-type_PPIase_dom"/>
</dbReference>
<dbReference type="OrthoDB" id="2083at2759"/>
<comment type="similarity">
    <text evidence="9">Belongs to the cyclophilin-type PPIase family. PPIL4 subfamily.</text>
</comment>
<evidence type="ECO:0000256" key="5">
    <source>
        <dbReference type="ARBA" id="ARBA00023110"/>
    </source>
</evidence>
<dbReference type="GO" id="GO:0005634">
    <property type="term" value="C:nucleus"/>
    <property type="evidence" value="ECO:0007669"/>
    <property type="project" value="UniProtKB-SubCell"/>
</dbReference>
<comment type="function">
    <text evidence="2 9">PPIases accelerate the folding of proteins. It catalyzes the cis-trans isomerization of proline imidic peptide bonds in oligopeptides.</text>
</comment>
<evidence type="ECO:0000259" key="11">
    <source>
        <dbReference type="PROSITE" id="PS50072"/>
    </source>
</evidence>
<proteinExistence type="inferred from homology"/>
<keyword evidence="14" id="KW-1185">Reference proteome</keyword>
<reference evidence="13" key="1">
    <citation type="submission" date="2020-06" db="EMBL/GenBank/DDBJ databases">
        <title>Draft genome of Bugula neritina, a colonial animal packing powerful symbionts and potential medicines.</title>
        <authorList>
            <person name="Rayko M."/>
        </authorList>
    </citation>
    <scope>NUCLEOTIDE SEQUENCE [LARGE SCALE GENOMIC DNA]</scope>
    <source>
        <strain evidence="13">Kwan_BN1</strain>
    </source>
</reference>
<dbReference type="EMBL" id="VXIV02001472">
    <property type="protein sequence ID" value="KAF6032847.1"/>
    <property type="molecule type" value="Genomic_DNA"/>
</dbReference>
<dbReference type="InterPro" id="IPR029000">
    <property type="entry name" value="Cyclophilin-like_dom_sf"/>
</dbReference>
<dbReference type="SMART" id="SM00360">
    <property type="entry name" value="RRM"/>
    <property type="match status" value="1"/>
</dbReference>
<dbReference type="Gene3D" id="3.30.70.330">
    <property type="match status" value="1"/>
</dbReference>
<evidence type="ECO:0000313" key="13">
    <source>
        <dbReference type="EMBL" id="KAF6032847.1"/>
    </source>
</evidence>
<dbReference type="FunFam" id="3.30.70.330:FF:000287">
    <property type="entry name" value="Peptidyl-prolyl cis-trans isomerase"/>
    <property type="match status" value="1"/>
</dbReference>
<dbReference type="SUPFAM" id="SSF50891">
    <property type="entry name" value="Cyclophilin-like"/>
    <property type="match status" value="1"/>
</dbReference>
<dbReference type="InterPro" id="IPR012677">
    <property type="entry name" value="Nucleotide-bd_a/b_plait_sf"/>
</dbReference>
<comment type="caution">
    <text evidence="13">The sequence shown here is derived from an EMBL/GenBank/DDBJ whole genome shotgun (WGS) entry which is preliminary data.</text>
</comment>
<dbReference type="SUPFAM" id="SSF54928">
    <property type="entry name" value="RNA-binding domain, RBD"/>
    <property type="match status" value="1"/>
</dbReference>
<dbReference type="EC" id="5.2.1.8" evidence="9"/>
<dbReference type="Pfam" id="PF00160">
    <property type="entry name" value="Pro_isomerase"/>
    <property type="match status" value="1"/>
</dbReference>
<dbReference type="PROSITE" id="PS50102">
    <property type="entry name" value="RRM"/>
    <property type="match status" value="1"/>
</dbReference>
<evidence type="ECO:0000259" key="12">
    <source>
        <dbReference type="PROSITE" id="PS50102"/>
    </source>
</evidence>
<feature type="compositionally biased region" description="Basic residues" evidence="10">
    <location>
        <begin position="377"/>
        <end position="429"/>
    </location>
</feature>
<dbReference type="PANTHER" id="PTHR45843:SF1">
    <property type="entry name" value="PEPTIDYL-PROLYL CIS-TRANS ISOMERASE-LIKE 4"/>
    <property type="match status" value="1"/>
</dbReference>
<dbReference type="CDD" id="cd01921">
    <property type="entry name" value="cyclophilin_RRM"/>
    <property type="match status" value="1"/>
</dbReference>
<dbReference type="Pfam" id="PF00076">
    <property type="entry name" value="RRM_1"/>
    <property type="match status" value="1"/>
</dbReference>
<dbReference type="GO" id="GO:0003723">
    <property type="term" value="F:RNA binding"/>
    <property type="evidence" value="ECO:0007669"/>
    <property type="project" value="UniProtKB-UniRule"/>
</dbReference>
<feature type="domain" description="PPIase cyclophilin-type" evidence="11">
    <location>
        <begin position="6"/>
        <end position="169"/>
    </location>
</feature>
<organism evidence="13 14">
    <name type="scientific">Bugula neritina</name>
    <name type="common">Brown bryozoan</name>
    <name type="synonym">Sertularia neritina</name>
    <dbReference type="NCBI Taxonomy" id="10212"/>
    <lineage>
        <taxon>Eukaryota</taxon>
        <taxon>Metazoa</taxon>
        <taxon>Spiralia</taxon>
        <taxon>Lophotrochozoa</taxon>
        <taxon>Bryozoa</taxon>
        <taxon>Gymnolaemata</taxon>
        <taxon>Cheilostomatida</taxon>
        <taxon>Flustrina</taxon>
        <taxon>Buguloidea</taxon>
        <taxon>Bugulidae</taxon>
        <taxon>Bugula</taxon>
    </lineage>
</organism>
<dbReference type="InterPro" id="IPR035979">
    <property type="entry name" value="RBD_domain_sf"/>
</dbReference>
<comment type="subcellular location">
    <subcellularLocation>
        <location evidence="3 9">Nucleus</location>
    </subcellularLocation>
</comment>
<keyword evidence="6 9" id="KW-0413">Isomerase</keyword>
<feature type="region of interest" description="Disordered" evidence="10">
    <location>
        <begin position="339"/>
        <end position="458"/>
    </location>
</feature>
<dbReference type="InterPro" id="IPR035542">
    <property type="entry name" value="CRIP"/>
</dbReference>
<name>A0A7J7K3P2_BUGNE</name>
<keyword evidence="5 9" id="KW-0697">Rotamase</keyword>
<dbReference type="PANTHER" id="PTHR45843">
    <property type="entry name" value="PEPTIDYL-PROLYL CIS-TRANS ISOMERASE-LIKE 4"/>
    <property type="match status" value="1"/>
</dbReference>
<evidence type="ECO:0000256" key="6">
    <source>
        <dbReference type="ARBA" id="ARBA00023235"/>
    </source>
</evidence>
<protein>
    <recommendedName>
        <fullName evidence="9">Peptidyl-prolyl cis-trans isomerase</fullName>
        <shortName evidence="9">PPIase</shortName>
        <ecNumber evidence="9">5.2.1.8</ecNumber>
    </recommendedName>
</protein>
<dbReference type="InterPro" id="IPR035538">
    <property type="entry name" value="Cyclophilin_PPIL4"/>
</dbReference>
<accession>A0A7J7K3P2</accession>
<dbReference type="PRINTS" id="PR00153">
    <property type="entry name" value="CSAPPISMRASE"/>
</dbReference>
<dbReference type="AlphaFoldDB" id="A0A7J7K3P2"/>
<dbReference type="CDD" id="cd12235">
    <property type="entry name" value="RRM_PPIL4"/>
    <property type="match status" value="1"/>
</dbReference>
<dbReference type="InterPro" id="IPR000504">
    <property type="entry name" value="RRM_dom"/>
</dbReference>
<keyword evidence="4 8" id="KW-0694">RNA-binding</keyword>
<evidence type="ECO:0000256" key="7">
    <source>
        <dbReference type="ARBA" id="ARBA00023242"/>
    </source>
</evidence>
<evidence type="ECO:0000256" key="4">
    <source>
        <dbReference type="ARBA" id="ARBA00022884"/>
    </source>
</evidence>
<feature type="domain" description="RRM" evidence="12">
    <location>
        <begin position="248"/>
        <end position="326"/>
    </location>
</feature>
<evidence type="ECO:0000256" key="2">
    <source>
        <dbReference type="ARBA" id="ARBA00002388"/>
    </source>
</evidence>
<dbReference type="Gene3D" id="2.40.100.10">
    <property type="entry name" value="Cyclophilin-like"/>
    <property type="match status" value="1"/>
</dbReference>
<evidence type="ECO:0000256" key="8">
    <source>
        <dbReference type="PROSITE-ProRule" id="PRU00176"/>
    </source>
</evidence>
<evidence type="ECO:0000256" key="10">
    <source>
        <dbReference type="SAM" id="MobiDB-lite"/>
    </source>
</evidence>
<sequence>MAVLLETSVGDLTIDLMTEDRPQASLNFLKLCKLKYYNMCLFHSIQRNLVAQSGDPDGTGRGGQSMFKHLYGDQAVYFEAEAKPRIKHTRKGLVSMVNNGSNMHGSQFTVYIVSFFITLADSLDYLDQQGHTVFGEIGEGDEVLDKLNDTFCDKNHQPLQNVRILHTIVLDDPYDDPPGLKFPESSPQINIKDYENDRLEYDDDIDPFKDKTEDEIERIQAEKTAKANAQILEMIGDLPDQDVAPEENVLFVCKLNPVTTEEDLEIIFSRFGAIKSCEVIKDSKTQESLQYAFIEFEKKEYCENAYFKMDNVLIDDRRIHVDFSQSVAKVKWKGKGKGVQTFEKKEKSDTKSTAYTGGIYGLNHDNFASKTHSKGDKAKRRHKSRSRSRHRERSPSLSRKRSTSRERRSRSRDKRKKRRERSRDRSKRSYSREKKYRDRSRSKDRRRSPPRDSKYRHR</sequence>
<evidence type="ECO:0000256" key="3">
    <source>
        <dbReference type="ARBA" id="ARBA00004123"/>
    </source>
</evidence>
<dbReference type="PROSITE" id="PS50072">
    <property type="entry name" value="CSA_PPIASE_2"/>
    <property type="match status" value="1"/>
</dbReference>
<evidence type="ECO:0000256" key="9">
    <source>
        <dbReference type="RuleBase" id="RU365081"/>
    </source>
</evidence>
<evidence type="ECO:0000313" key="14">
    <source>
        <dbReference type="Proteomes" id="UP000593567"/>
    </source>
</evidence>